<sequence>MNPDQASLEGNFDSIFNHTLKYAKEFKESNNLVFKIGDNVSIKNENKTDKMDDEFKLLGTIIE</sequence>
<comment type="caution">
    <text evidence="1">The sequence shown here is derived from an EMBL/GenBank/DDBJ whole genome shotgun (WGS) entry which is preliminary data.</text>
</comment>
<evidence type="ECO:0008006" key="3">
    <source>
        <dbReference type="Google" id="ProtNLM"/>
    </source>
</evidence>
<dbReference type="Proteomes" id="UP000051530">
    <property type="component" value="Unassembled WGS sequence"/>
</dbReference>
<protein>
    <recommendedName>
        <fullName evidence="3">Transposable element</fullName>
    </recommendedName>
</protein>
<evidence type="ECO:0000313" key="1">
    <source>
        <dbReference type="EMBL" id="KRH91979.1"/>
    </source>
</evidence>
<dbReference type="AlphaFoldDB" id="A0A0R0M0V1"/>
<accession>A0A0R0M0V1</accession>
<dbReference type="VEuPathDB" id="MicrosporidiaDB:M153_15753000125"/>
<gene>
    <name evidence="1" type="ORF">M153_15753000125</name>
</gene>
<proteinExistence type="predicted"/>
<reference evidence="1 2" key="1">
    <citation type="submission" date="2015-07" db="EMBL/GenBank/DDBJ databases">
        <title>The genome of Pseudoloma neurophilia, a relevant intracellular parasite of the zebrafish.</title>
        <authorList>
            <person name="Ndikumana S."/>
            <person name="Pelin A."/>
            <person name="Sanders J."/>
            <person name="Corradi N."/>
        </authorList>
    </citation>
    <scope>NUCLEOTIDE SEQUENCE [LARGE SCALE GENOMIC DNA]</scope>
    <source>
        <strain evidence="1 2">MK1</strain>
    </source>
</reference>
<organism evidence="1 2">
    <name type="scientific">Pseudoloma neurophilia</name>
    <dbReference type="NCBI Taxonomy" id="146866"/>
    <lineage>
        <taxon>Eukaryota</taxon>
        <taxon>Fungi</taxon>
        <taxon>Fungi incertae sedis</taxon>
        <taxon>Microsporidia</taxon>
        <taxon>Pseudoloma</taxon>
    </lineage>
</organism>
<dbReference type="EMBL" id="LGUB01001334">
    <property type="protein sequence ID" value="KRH91979.1"/>
    <property type="molecule type" value="Genomic_DNA"/>
</dbReference>
<keyword evidence="2" id="KW-1185">Reference proteome</keyword>
<evidence type="ECO:0000313" key="2">
    <source>
        <dbReference type="Proteomes" id="UP000051530"/>
    </source>
</evidence>
<name>A0A0R0M0V1_9MICR</name>